<sequence length="142" mass="15737">MIRQISVFVENKKGRLYSLTRALADHGIDLKALSIADTSEFGILRCIVNKPDEALKILRDAGFTASMTKVLGIEVEDTPGGLAQVLQVLHENEISVEYLYSFVGTMSENAIVIFHVKETEKAFEALKGSGLKMLTEEMVYNI</sequence>
<name>A0AAU8A8U1_9FIRM</name>
<accession>A0AAU8A8U1</accession>
<dbReference type="Pfam" id="PF19571">
    <property type="entry name" value="ACT_8"/>
    <property type="match status" value="1"/>
</dbReference>
<protein>
    <submittedName>
        <fullName evidence="2">Amino acid-binding protein</fullName>
    </submittedName>
</protein>
<dbReference type="InterPro" id="IPR002912">
    <property type="entry name" value="ACT_dom"/>
</dbReference>
<feature type="domain" description="ACT" evidence="1">
    <location>
        <begin position="70"/>
        <end position="142"/>
    </location>
</feature>
<reference evidence="2" key="1">
    <citation type="submission" date="2023-02" db="EMBL/GenBank/DDBJ databases">
        <title>Gut commensal Christensenella minuta modulates host metabolism via a new class of secondary bile acids.</title>
        <authorList>
            <person name="Liu C."/>
        </authorList>
    </citation>
    <scope>NUCLEOTIDE SEQUENCE</scope>
    <source>
        <strain evidence="2">CA70</strain>
    </source>
</reference>
<dbReference type="PANTHER" id="PTHR40099:SF1">
    <property type="entry name" value="ACETOLACTATE SYNTHASE, SMALL SUBUNIT"/>
    <property type="match status" value="1"/>
</dbReference>
<dbReference type="Gene3D" id="3.30.2130.10">
    <property type="entry name" value="VC0802-like"/>
    <property type="match status" value="1"/>
</dbReference>
<organism evidence="2">
    <name type="scientific">Christensenella massiliensis</name>
    <dbReference type="NCBI Taxonomy" id="1805714"/>
    <lineage>
        <taxon>Bacteria</taxon>
        <taxon>Bacillati</taxon>
        <taxon>Bacillota</taxon>
        <taxon>Clostridia</taxon>
        <taxon>Christensenellales</taxon>
        <taxon>Christensenellaceae</taxon>
        <taxon>Christensenella</taxon>
    </lineage>
</organism>
<dbReference type="InterPro" id="IPR045739">
    <property type="entry name" value="ACT_dom_pair"/>
</dbReference>
<evidence type="ECO:0000259" key="1">
    <source>
        <dbReference type="PROSITE" id="PS51671"/>
    </source>
</evidence>
<dbReference type="SUPFAM" id="SSF55021">
    <property type="entry name" value="ACT-like"/>
    <property type="match status" value="2"/>
</dbReference>
<dbReference type="AlphaFoldDB" id="A0AAU8A8U1"/>
<dbReference type="RefSeq" id="WP_079547600.1">
    <property type="nucleotide sequence ID" value="NZ_CP117826.1"/>
</dbReference>
<dbReference type="PROSITE" id="PS51671">
    <property type="entry name" value="ACT"/>
    <property type="match status" value="1"/>
</dbReference>
<proteinExistence type="predicted"/>
<gene>
    <name evidence="2" type="ORF">PUP29_01365</name>
</gene>
<dbReference type="InterPro" id="IPR045865">
    <property type="entry name" value="ACT-like_dom_sf"/>
</dbReference>
<dbReference type="CDD" id="cd04908">
    <property type="entry name" value="ACT_Bt0572_1"/>
    <property type="match status" value="1"/>
</dbReference>
<evidence type="ECO:0000313" key="2">
    <source>
        <dbReference type="EMBL" id="XCC62603.1"/>
    </source>
</evidence>
<dbReference type="PANTHER" id="PTHR40099">
    <property type="entry name" value="ACETOLACTATE SYNTHASE, SMALL SUBUNIT"/>
    <property type="match status" value="1"/>
</dbReference>
<dbReference type="CDD" id="cd04882">
    <property type="entry name" value="ACT_Bt0572_2"/>
    <property type="match status" value="1"/>
</dbReference>
<dbReference type="EMBL" id="CP117826">
    <property type="protein sequence ID" value="XCC62603.1"/>
    <property type="molecule type" value="Genomic_DNA"/>
</dbReference>